<dbReference type="InterPro" id="IPR011551">
    <property type="entry name" value="NTP_PyrPHydrolase_MazG"/>
</dbReference>
<protein>
    <submittedName>
        <fullName evidence="2">Nucleoside triphosphate pyrophosphohydrolase</fullName>
        <ecNumber evidence="2">3.6.1.9</ecNumber>
    </submittedName>
</protein>
<dbReference type="PANTHER" id="PTHR30522">
    <property type="entry name" value="NUCLEOSIDE TRIPHOSPHATE PYROPHOSPHOHYDROLASE"/>
    <property type="match status" value="1"/>
</dbReference>
<accession>A0ABS2HK79</accession>
<dbReference type="InterPro" id="IPR048015">
    <property type="entry name" value="NTP-PPase_MazG-like_N"/>
</dbReference>
<evidence type="ECO:0000313" key="3">
    <source>
        <dbReference type="Proteomes" id="UP000809621"/>
    </source>
</evidence>
<gene>
    <name evidence="2" type="primary">mazG</name>
    <name evidence="2" type="ORF">JQC93_15935</name>
</gene>
<sequence length="286" mass="32700">MSHPIEQLESIMAKLRDPKTGCPWDSKQTFETIVPHTIEETYEVADAIHSQDWAHLKEELGDLLFQVIFYAQMAKEQQWFDFSDVVETLNEKLVRRHPHVFDEQASRDLSDEQLNAQWQQIKQQEKALKATQALSTESSSETGVSKDAQSILDSIPASMPPLLRATKMQKACAKVGFDWDSLGPVVDKVQEEVQEVVDEAVQVDIDQDALELEIGDLLFAVVNLSRHLGKNPDQALLKANQKFESRFRKVEMMVQAESKTLKDYNLDQLDGFWNRVKQQESGKTRQ</sequence>
<dbReference type="EC" id="3.6.1.9" evidence="2"/>
<dbReference type="PANTHER" id="PTHR30522:SF0">
    <property type="entry name" value="NUCLEOSIDE TRIPHOSPHATE PYROPHOSPHOHYDROLASE"/>
    <property type="match status" value="1"/>
</dbReference>
<dbReference type="Proteomes" id="UP000809621">
    <property type="component" value="Unassembled WGS sequence"/>
</dbReference>
<dbReference type="GO" id="GO:0047429">
    <property type="term" value="F:nucleoside triphosphate diphosphatase activity"/>
    <property type="evidence" value="ECO:0007669"/>
    <property type="project" value="UniProtKB-EC"/>
</dbReference>
<dbReference type="EMBL" id="JAFEUM010000007">
    <property type="protein sequence ID" value="MBM7037893.1"/>
    <property type="molecule type" value="Genomic_DNA"/>
</dbReference>
<dbReference type="NCBIfam" id="NF007113">
    <property type="entry name" value="PRK09562.1"/>
    <property type="match status" value="1"/>
</dbReference>
<feature type="domain" description="NTP pyrophosphohydrolase MazG-like" evidence="1">
    <location>
        <begin position="189"/>
        <end position="248"/>
    </location>
</feature>
<dbReference type="CDD" id="cd11529">
    <property type="entry name" value="NTP-PPase_MazG_Cterm"/>
    <property type="match status" value="1"/>
</dbReference>
<evidence type="ECO:0000259" key="1">
    <source>
        <dbReference type="Pfam" id="PF03819"/>
    </source>
</evidence>
<name>A0ABS2HK79_9VIBR</name>
<organism evidence="2 3">
    <name type="scientific">Vibrio ulleungensis</name>
    <dbReference type="NCBI Taxonomy" id="2807619"/>
    <lineage>
        <taxon>Bacteria</taxon>
        <taxon>Pseudomonadati</taxon>
        <taxon>Pseudomonadota</taxon>
        <taxon>Gammaproteobacteria</taxon>
        <taxon>Vibrionales</taxon>
        <taxon>Vibrionaceae</taxon>
        <taxon>Vibrio</taxon>
    </lineage>
</organism>
<dbReference type="Gene3D" id="1.10.287.1080">
    <property type="entry name" value="MazG-like"/>
    <property type="match status" value="2"/>
</dbReference>
<dbReference type="CDD" id="cd11528">
    <property type="entry name" value="NTP-PPase_MazG_Nterm"/>
    <property type="match status" value="1"/>
</dbReference>
<keyword evidence="3" id="KW-1185">Reference proteome</keyword>
<dbReference type="NCBIfam" id="TIGR00444">
    <property type="entry name" value="mazG"/>
    <property type="match status" value="1"/>
</dbReference>
<dbReference type="SUPFAM" id="SSF101386">
    <property type="entry name" value="all-alpha NTP pyrophosphatases"/>
    <property type="match status" value="2"/>
</dbReference>
<dbReference type="RefSeq" id="WP_205159393.1">
    <property type="nucleotide sequence ID" value="NZ_JAFEUM010000007.1"/>
</dbReference>
<evidence type="ECO:0000313" key="2">
    <source>
        <dbReference type="EMBL" id="MBM7037893.1"/>
    </source>
</evidence>
<dbReference type="InterPro" id="IPR048011">
    <property type="entry name" value="NTP-PPase_MazG-like_C"/>
</dbReference>
<feature type="domain" description="NTP pyrophosphohydrolase MazG-like" evidence="1">
    <location>
        <begin position="28"/>
        <end position="101"/>
    </location>
</feature>
<keyword evidence="2" id="KW-0378">Hydrolase</keyword>
<proteinExistence type="predicted"/>
<dbReference type="InterPro" id="IPR004518">
    <property type="entry name" value="MazG-like_dom"/>
</dbReference>
<comment type="caution">
    <text evidence="2">The sequence shown here is derived from an EMBL/GenBank/DDBJ whole genome shotgun (WGS) entry which is preliminary data.</text>
</comment>
<dbReference type="Pfam" id="PF03819">
    <property type="entry name" value="MazG"/>
    <property type="match status" value="2"/>
</dbReference>
<reference evidence="2 3" key="1">
    <citation type="submission" date="2021-02" db="EMBL/GenBank/DDBJ databases">
        <authorList>
            <person name="Park J.-S."/>
        </authorList>
    </citation>
    <scope>NUCLEOTIDE SEQUENCE [LARGE SCALE GENOMIC DNA]</scope>
    <source>
        <strain evidence="2 3">188UL20-2</strain>
    </source>
</reference>